<reference evidence="3" key="1">
    <citation type="submission" date="2016-10" db="EMBL/GenBank/DDBJ databases">
        <authorList>
            <person name="Varghese N."/>
            <person name="Submissions S."/>
        </authorList>
    </citation>
    <scope>NUCLEOTIDE SEQUENCE [LARGE SCALE GENOMIC DNA]</scope>
    <source>
        <strain evidence="3">DSM 26879</strain>
    </source>
</reference>
<dbReference type="SUPFAM" id="SSF53335">
    <property type="entry name" value="S-adenosyl-L-methionine-dependent methyltransferases"/>
    <property type="match status" value="1"/>
</dbReference>
<evidence type="ECO:0000313" key="2">
    <source>
        <dbReference type="EMBL" id="SFR38895.1"/>
    </source>
</evidence>
<protein>
    <submittedName>
        <fullName evidence="2">C-methyltransferase C-terminal domain-containing protein</fullName>
    </submittedName>
</protein>
<proteinExistence type="predicted"/>
<dbReference type="AlphaFoldDB" id="A0A1I6G9Q2"/>
<dbReference type="GO" id="GO:0032259">
    <property type="term" value="P:methylation"/>
    <property type="evidence" value="ECO:0007669"/>
    <property type="project" value="UniProtKB-KW"/>
</dbReference>
<keyword evidence="2" id="KW-0808">Transferase</keyword>
<dbReference type="GO" id="GO:0008168">
    <property type="term" value="F:methyltransferase activity"/>
    <property type="evidence" value="ECO:0007669"/>
    <property type="project" value="UniProtKB-KW"/>
</dbReference>
<dbReference type="Gene3D" id="3.40.50.150">
    <property type="entry name" value="Vaccinia Virus protein VP39"/>
    <property type="match status" value="1"/>
</dbReference>
<sequence length="397" mass="43285">MSTGAIPSCKACGGELGPVFYAASAVPVHACLLLDTAADALAVSRGDVQLATCQSCGTITNLRFDKRWSAYSPEYEDQQAFSPTFNSFAGRLAQDLVQRHRLEGEAVIDIGCSKGDFLTLMCNAGAARGIGIDPSVVEGRVVPPKHGQLDLIEAFYADEHLDLPAKLISNRHTLEHIIDVHEMLGRMHRHAVKAGGAITFIEVPSMTRVLRDMAFEDIYYEHCSYFTPGALARALRQAGFGVQRLWLDYGDQYLLAEAVVDPTQDKSFDIEEPVTDILEMVETFEAGIAAAIDALRTPLINALDAGQKVTFWGSGSKCISLWHAIGSPKQITSIIDINPNRWGKYVPGMPFKISEPASLANTQPDIVVAMNAIYLDEITQDLRKLGCNAQVMTLRNG</sequence>
<accession>A0A1I6G9Q2</accession>
<keyword evidence="3" id="KW-1185">Reference proteome</keyword>
<dbReference type="Pfam" id="PF13489">
    <property type="entry name" value="Methyltransf_23"/>
    <property type="match status" value="1"/>
</dbReference>
<dbReference type="STRING" id="390270.SAMN04488005_1294"/>
<dbReference type="Gene3D" id="3.40.50.720">
    <property type="entry name" value="NAD(P)-binding Rossmann-like Domain"/>
    <property type="match status" value="1"/>
</dbReference>
<dbReference type="RefSeq" id="WP_090197849.1">
    <property type="nucleotide sequence ID" value="NZ_FOYP01000001.1"/>
</dbReference>
<dbReference type="OrthoDB" id="9815644at2"/>
<name>A0A1I6G9Q2_9RHOB</name>
<dbReference type="Proteomes" id="UP000199478">
    <property type="component" value="Unassembled WGS sequence"/>
</dbReference>
<gene>
    <name evidence="2" type="ORF">SAMN04488005_1294</name>
</gene>
<dbReference type="EMBL" id="FOYP01000001">
    <property type="protein sequence ID" value="SFR38895.1"/>
    <property type="molecule type" value="Genomic_DNA"/>
</dbReference>
<dbReference type="InterPro" id="IPR029063">
    <property type="entry name" value="SAM-dependent_MTases_sf"/>
</dbReference>
<keyword evidence="2" id="KW-0489">Methyltransferase</keyword>
<feature type="domain" description="C-methyltransferase" evidence="1">
    <location>
        <begin position="278"/>
        <end position="384"/>
    </location>
</feature>
<dbReference type="InterPro" id="IPR013691">
    <property type="entry name" value="MeTrfase_14"/>
</dbReference>
<dbReference type="Pfam" id="PF08484">
    <property type="entry name" value="Methyltransf_14"/>
    <property type="match status" value="1"/>
</dbReference>
<organism evidence="2 3">
    <name type="scientific">Yoonia tamlensis</name>
    <dbReference type="NCBI Taxonomy" id="390270"/>
    <lineage>
        <taxon>Bacteria</taxon>
        <taxon>Pseudomonadati</taxon>
        <taxon>Pseudomonadota</taxon>
        <taxon>Alphaproteobacteria</taxon>
        <taxon>Rhodobacterales</taxon>
        <taxon>Paracoccaceae</taxon>
        <taxon>Yoonia</taxon>
    </lineage>
</organism>
<evidence type="ECO:0000259" key="1">
    <source>
        <dbReference type="Pfam" id="PF08484"/>
    </source>
</evidence>
<evidence type="ECO:0000313" key="3">
    <source>
        <dbReference type="Proteomes" id="UP000199478"/>
    </source>
</evidence>